<dbReference type="EMBL" id="JAULSV010000001">
    <property type="protein sequence ID" value="KAK0658055.1"/>
    <property type="molecule type" value="Genomic_DNA"/>
</dbReference>
<proteinExistence type="predicted"/>
<sequence>MTTLFDAPGTSPPNPFSTLIAPLNLSSEETNPSPSALASVAAQITHAVTTSTNPATSLWELWDAIFIPTATSRATHIPTLALLSAIRAQPPSLPSNVDWNDDAVRELKSHVDETDGKLHWETLPKFGWSWRDFHDILEANREWKAGWQGASFPTFVEFSALLLQERGEKGEVHPINVFYACSNILKTRETSGDEKKEDQEKDERKLTPEEVRAIDVRVVATWLKFGGRVLWEADQAELRKHFGAALDWERDLWPKKDGLTRERWAFWAERLWGLGEDERFDEQLRTLVKEAAEVIEGLLEGK</sequence>
<evidence type="ECO:0000313" key="2">
    <source>
        <dbReference type="Proteomes" id="UP001174936"/>
    </source>
</evidence>
<dbReference type="PANTHER" id="PTHR38797">
    <property type="entry name" value="NUCLEAR PORE COMPLEX PROTEIN NUP85-RELATED"/>
    <property type="match status" value="1"/>
</dbReference>
<name>A0AA40D051_9PEZI</name>
<evidence type="ECO:0000313" key="1">
    <source>
        <dbReference type="EMBL" id="KAK0658055.1"/>
    </source>
</evidence>
<reference evidence="1" key="1">
    <citation type="submission" date="2023-06" db="EMBL/GenBank/DDBJ databases">
        <title>Genome-scale phylogeny and comparative genomics of the fungal order Sordariales.</title>
        <authorList>
            <consortium name="Lawrence Berkeley National Laboratory"/>
            <person name="Hensen N."/>
            <person name="Bonometti L."/>
            <person name="Westerberg I."/>
            <person name="Brannstrom I.O."/>
            <person name="Guillou S."/>
            <person name="Cros-Aarteil S."/>
            <person name="Calhoun S."/>
            <person name="Haridas S."/>
            <person name="Kuo A."/>
            <person name="Mondo S."/>
            <person name="Pangilinan J."/>
            <person name="Riley R."/>
            <person name="Labutti K."/>
            <person name="Andreopoulos B."/>
            <person name="Lipzen A."/>
            <person name="Chen C."/>
            <person name="Yanf M."/>
            <person name="Daum C."/>
            <person name="Ng V."/>
            <person name="Clum A."/>
            <person name="Steindorff A."/>
            <person name="Ohm R."/>
            <person name="Martin F."/>
            <person name="Silar P."/>
            <person name="Natvig D."/>
            <person name="Lalanne C."/>
            <person name="Gautier V."/>
            <person name="Ament-Velasquez S.L."/>
            <person name="Kruys A."/>
            <person name="Hutchinson M.I."/>
            <person name="Powell A.J."/>
            <person name="Barry K."/>
            <person name="Miller A.N."/>
            <person name="Grigoriev I.V."/>
            <person name="Debuchy R."/>
            <person name="Gladieux P."/>
            <person name="Thoren M.H."/>
            <person name="Johannesson H."/>
        </authorList>
    </citation>
    <scope>NUCLEOTIDE SEQUENCE</scope>
    <source>
        <strain evidence="1">SMH2532-1</strain>
    </source>
</reference>
<dbReference type="InterPro" id="IPR022085">
    <property type="entry name" value="OpdG"/>
</dbReference>
<comment type="caution">
    <text evidence="1">The sequence shown here is derived from an EMBL/GenBank/DDBJ whole genome shotgun (WGS) entry which is preliminary data.</text>
</comment>
<dbReference type="AlphaFoldDB" id="A0AA40D051"/>
<gene>
    <name evidence="1" type="ORF">B0T16DRAFT_341066</name>
</gene>
<dbReference type="Pfam" id="PF12311">
    <property type="entry name" value="DUF3632"/>
    <property type="match status" value="1"/>
</dbReference>
<dbReference type="PANTHER" id="PTHR38797:SF4">
    <property type="entry name" value="NUCLEAR PORE COMPLEX PROTEIN NUP85"/>
    <property type="match status" value="1"/>
</dbReference>
<dbReference type="InterPro" id="IPR053204">
    <property type="entry name" value="Oxopyrrolidines_Biosynth-assoc"/>
</dbReference>
<organism evidence="1 2">
    <name type="scientific">Cercophora newfieldiana</name>
    <dbReference type="NCBI Taxonomy" id="92897"/>
    <lineage>
        <taxon>Eukaryota</taxon>
        <taxon>Fungi</taxon>
        <taxon>Dikarya</taxon>
        <taxon>Ascomycota</taxon>
        <taxon>Pezizomycotina</taxon>
        <taxon>Sordariomycetes</taxon>
        <taxon>Sordariomycetidae</taxon>
        <taxon>Sordariales</taxon>
        <taxon>Lasiosphaeriaceae</taxon>
        <taxon>Cercophora</taxon>
    </lineage>
</organism>
<dbReference type="Proteomes" id="UP001174936">
    <property type="component" value="Unassembled WGS sequence"/>
</dbReference>
<protein>
    <submittedName>
        <fullName evidence="1">Uncharacterized protein</fullName>
    </submittedName>
</protein>
<keyword evidence="2" id="KW-1185">Reference proteome</keyword>
<accession>A0AA40D051</accession>